<evidence type="ECO:0000313" key="2">
    <source>
        <dbReference type="EnsemblPlants" id="KQJ99661"/>
    </source>
</evidence>
<organism evidence="2">
    <name type="scientific">Brachypodium distachyon</name>
    <name type="common">Purple false brome</name>
    <name type="synonym">Trachynia distachya</name>
    <dbReference type="NCBI Taxonomy" id="15368"/>
    <lineage>
        <taxon>Eukaryota</taxon>
        <taxon>Viridiplantae</taxon>
        <taxon>Streptophyta</taxon>
        <taxon>Embryophyta</taxon>
        <taxon>Tracheophyta</taxon>
        <taxon>Spermatophyta</taxon>
        <taxon>Magnoliopsida</taxon>
        <taxon>Liliopsida</taxon>
        <taxon>Poales</taxon>
        <taxon>Poaceae</taxon>
        <taxon>BOP clade</taxon>
        <taxon>Pooideae</taxon>
        <taxon>Stipodae</taxon>
        <taxon>Brachypodieae</taxon>
        <taxon>Brachypodium</taxon>
    </lineage>
</organism>
<sequence length="172" mass="19659">MENRRRCSRSKAVRRLRSLLALASDYLKYLFMNRRRLLRKVANRTLAVLSYHGKSSKHLPPYWTPRLSMEHEFSCSDSPCPAFLAAKKLQSRLKKRGAAAGAAISSCFGGGRRASYEAPPLTLATEERKDDMIEEEEEYEADGCACCELEHDVDCRAEEFINMFYAQLRAQN</sequence>
<dbReference type="OMA" id="HEFSCAD"/>
<dbReference type="Gramene" id="KQJ99661">
    <property type="protein sequence ID" value="KQJ99661"/>
    <property type="gene ID" value="BRADI_3g44550v3"/>
</dbReference>
<dbReference type="Pfam" id="PF05553">
    <property type="entry name" value="DUF761"/>
    <property type="match status" value="1"/>
</dbReference>
<dbReference type="KEGG" id="bdi:100836781"/>
<gene>
    <name evidence="2" type="primary">LOC100836781</name>
    <name evidence="1" type="ORF">BRADI_3g44550v3</name>
</gene>
<dbReference type="PANTHER" id="PTHR33265:SF22">
    <property type="entry name" value="OS02G0517700 PROTEIN"/>
    <property type="match status" value="1"/>
</dbReference>
<reference evidence="1" key="2">
    <citation type="submission" date="2017-06" db="EMBL/GenBank/DDBJ databases">
        <title>WGS assembly of Brachypodium distachyon.</title>
        <authorList>
            <consortium name="The International Brachypodium Initiative"/>
            <person name="Lucas S."/>
            <person name="Harmon-Smith M."/>
            <person name="Lail K."/>
            <person name="Tice H."/>
            <person name="Grimwood J."/>
            <person name="Bruce D."/>
            <person name="Barry K."/>
            <person name="Shu S."/>
            <person name="Lindquist E."/>
            <person name="Wang M."/>
            <person name="Pitluck S."/>
            <person name="Vogel J.P."/>
            <person name="Garvin D.F."/>
            <person name="Mockler T.C."/>
            <person name="Schmutz J."/>
            <person name="Rokhsar D."/>
            <person name="Bevan M.W."/>
        </authorList>
    </citation>
    <scope>NUCLEOTIDE SEQUENCE</scope>
    <source>
        <strain evidence="1">Bd21</strain>
    </source>
</reference>
<dbReference type="Proteomes" id="UP000008810">
    <property type="component" value="Chromosome 3"/>
</dbReference>
<name>I1IA36_BRADI</name>
<dbReference type="EnsemblPlants" id="KQJ99661">
    <property type="protein sequence ID" value="KQJ99661"/>
    <property type="gene ID" value="BRADI_3g44550v3"/>
</dbReference>
<evidence type="ECO:0000313" key="1">
    <source>
        <dbReference type="EMBL" id="KQJ99661.1"/>
    </source>
</evidence>
<protein>
    <submittedName>
        <fullName evidence="1 2">Uncharacterized protein</fullName>
    </submittedName>
</protein>
<proteinExistence type="predicted"/>
<dbReference type="PANTHER" id="PTHR33265">
    <property type="entry name" value="AVR9/CF-9 RAPIDLY ELICITED PROTEIN-RELATED"/>
    <property type="match status" value="1"/>
</dbReference>
<dbReference type="EMBL" id="CM000882">
    <property type="protein sequence ID" value="KQJ99661.1"/>
    <property type="molecule type" value="Genomic_DNA"/>
</dbReference>
<dbReference type="HOGENOM" id="CLU_1333944_0_0_1"/>
<keyword evidence="3" id="KW-1185">Reference proteome</keyword>
<reference evidence="2" key="3">
    <citation type="submission" date="2018-08" db="UniProtKB">
        <authorList>
            <consortium name="EnsemblPlants"/>
        </authorList>
    </citation>
    <scope>IDENTIFICATION</scope>
    <source>
        <strain evidence="2">cv. Bd21</strain>
    </source>
</reference>
<evidence type="ECO:0000313" key="3">
    <source>
        <dbReference type="Proteomes" id="UP000008810"/>
    </source>
</evidence>
<accession>I1IA36</accession>
<reference evidence="1 2" key="1">
    <citation type="journal article" date="2010" name="Nature">
        <title>Genome sequencing and analysis of the model grass Brachypodium distachyon.</title>
        <authorList>
            <consortium name="International Brachypodium Initiative"/>
        </authorList>
    </citation>
    <scope>NUCLEOTIDE SEQUENCE [LARGE SCALE GENOMIC DNA]</scope>
    <source>
        <strain evidence="1">Bd21</strain>
        <strain evidence="2">cv. Bd21</strain>
    </source>
</reference>
<dbReference type="eggNOG" id="ENOG502R5UD">
    <property type="taxonomic scope" value="Eukaryota"/>
</dbReference>
<dbReference type="OrthoDB" id="690316at2759"/>
<dbReference type="GeneID" id="100836781"/>
<dbReference type="InterPro" id="IPR008480">
    <property type="entry name" value="DUF761_pln"/>
</dbReference>
<dbReference type="AlphaFoldDB" id="I1IA36"/>
<dbReference type="RefSeq" id="XP_003572571.1">
    <property type="nucleotide sequence ID" value="XM_003572523.4"/>
</dbReference>